<feature type="compositionally biased region" description="Basic and acidic residues" evidence="1">
    <location>
        <begin position="271"/>
        <end position="280"/>
    </location>
</feature>
<proteinExistence type="predicted"/>
<evidence type="ECO:0008006" key="4">
    <source>
        <dbReference type="Google" id="ProtNLM"/>
    </source>
</evidence>
<reference evidence="2" key="1">
    <citation type="journal article" date="2022" name="bioRxiv">
        <title>Sequencing and chromosome-scale assembly of the giantPleurodeles waltlgenome.</title>
        <authorList>
            <person name="Brown T."/>
            <person name="Elewa A."/>
            <person name="Iarovenko S."/>
            <person name="Subramanian E."/>
            <person name="Araus A.J."/>
            <person name="Petzold A."/>
            <person name="Susuki M."/>
            <person name="Suzuki K.-i.T."/>
            <person name="Hayashi T."/>
            <person name="Toyoda A."/>
            <person name="Oliveira C."/>
            <person name="Osipova E."/>
            <person name="Leigh N.D."/>
            <person name="Simon A."/>
            <person name="Yun M.H."/>
        </authorList>
    </citation>
    <scope>NUCLEOTIDE SEQUENCE</scope>
    <source>
        <strain evidence="2">20211129_DDA</strain>
        <tissue evidence="2">Liver</tissue>
    </source>
</reference>
<evidence type="ECO:0000313" key="2">
    <source>
        <dbReference type="EMBL" id="KAJ1178834.1"/>
    </source>
</evidence>
<dbReference type="AlphaFoldDB" id="A0AAV7TQ98"/>
<feature type="compositionally biased region" description="Acidic residues" evidence="1">
    <location>
        <begin position="103"/>
        <end position="112"/>
    </location>
</feature>
<comment type="caution">
    <text evidence="2">The sequence shown here is derived from an EMBL/GenBank/DDBJ whole genome shotgun (WGS) entry which is preliminary data.</text>
</comment>
<accession>A0AAV7TQ98</accession>
<gene>
    <name evidence="2" type="ORF">NDU88_004076</name>
</gene>
<sequence>MHAWCTVQFKVCIAATTVREVSLGVTAVSAIDGNTLQEEPALLSPSAPFDTRVAEEAILEKAAPDEHSKVSVEGSEVTEEGSDSIWHEIEGQVIEIGPEDSEATLQEEEDSAEPGFQSSSSTINDSPDCTEEDHSERLPEHTQFSSTSNEGRERSHYPPIRDFPPGIRITKQNILESFLTQVYADTPFPYTCAACCHSFASGELLFSHVLQGIYGDPSCLVFFQKWKLMQGRLRMICSRLESAVRRRTQLKRKLERDHECIQPIKRAFSESRFKSCHESRSSGISSSSGSSRKRKQKDVDPHAPTKRRLSDAK</sequence>
<feature type="compositionally biased region" description="Basic and acidic residues" evidence="1">
    <location>
        <begin position="61"/>
        <end position="70"/>
    </location>
</feature>
<dbReference type="Proteomes" id="UP001066276">
    <property type="component" value="Chromosome 3_2"/>
</dbReference>
<protein>
    <recommendedName>
        <fullName evidence="4">C2H2-type domain-containing protein</fullName>
    </recommendedName>
</protein>
<feature type="compositionally biased region" description="Polar residues" evidence="1">
    <location>
        <begin position="116"/>
        <end position="127"/>
    </location>
</feature>
<evidence type="ECO:0000256" key="1">
    <source>
        <dbReference type="SAM" id="MobiDB-lite"/>
    </source>
</evidence>
<organism evidence="2 3">
    <name type="scientific">Pleurodeles waltl</name>
    <name type="common">Iberian ribbed newt</name>
    <dbReference type="NCBI Taxonomy" id="8319"/>
    <lineage>
        <taxon>Eukaryota</taxon>
        <taxon>Metazoa</taxon>
        <taxon>Chordata</taxon>
        <taxon>Craniata</taxon>
        <taxon>Vertebrata</taxon>
        <taxon>Euteleostomi</taxon>
        <taxon>Amphibia</taxon>
        <taxon>Batrachia</taxon>
        <taxon>Caudata</taxon>
        <taxon>Salamandroidea</taxon>
        <taxon>Salamandridae</taxon>
        <taxon>Pleurodelinae</taxon>
        <taxon>Pleurodeles</taxon>
    </lineage>
</organism>
<evidence type="ECO:0000313" key="3">
    <source>
        <dbReference type="Proteomes" id="UP001066276"/>
    </source>
</evidence>
<feature type="region of interest" description="Disordered" evidence="1">
    <location>
        <begin position="271"/>
        <end position="313"/>
    </location>
</feature>
<feature type="region of interest" description="Disordered" evidence="1">
    <location>
        <begin position="103"/>
        <end position="163"/>
    </location>
</feature>
<feature type="region of interest" description="Disordered" evidence="1">
    <location>
        <begin position="61"/>
        <end position="85"/>
    </location>
</feature>
<keyword evidence="3" id="KW-1185">Reference proteome</keyword>
<dbReference type="EMBL" id="JANPWB010000006">
    <property type="protein sequence ID" value="KAJ1178834.1"/>
    <property type="molecule type" value="Genomic_DNA"/>
</dbReference>
<feature type="compositionally biased region" description="Basic and acidic residues" evidence="1">
    <location>
        <begin position="297"/>
        <end position="313"/>
    </location>
</feature>
<feature type="compositionally biased region" description="Low complexity" evidence="1">
    <location>
        <begin position="281"/>
        <end position="290"/>
    </location>
</feature>
<name>A0AAV7TQ98_PLEWA</name>